<proteinExistence type="predicted"/>
<feature type="region of interest" description="Disordered" evidence="1">
    <location>
        <begin position="327"/>
        <end position="349"/>
    </location>
</feature>
<comment type="caution">
    <text evidence="2">The sequence shown here is derived from an EMBL/GenBank/DDBJ whole genome shotgun (WGS) entry which is preliminary data.</text>
</comment>
<feature type="compositionally biased region" description="Basic and acidic residues" evidence="1">
    <location>
        <begin position="172"/>
        <end position="184"/>
    </location>
</feature>
<dbReference type="EMBL" id="JABELV010000042">
    <property type="protein sequence ID" value="KAG7561981.1"/>
    <property type="molecule type" value="Genomic_DNA"/>
</dbReference>
<gene>
    <name evidence="2" type="ORF">FFLO_02621</name>
</gene>
<evidence type="ECO:0000313" key="3">
    <source>
        <dbReference type="Proteomes" id="UP000812966"/>
    </source>
</evidence>
<keyword evidence="3" id="KW-1185">Reference proteome</keyword>
<feature type="compositionally biased region" description="Basic and acidic residues" evidence="1">
    <location>
        <begin position="194"/>
        <end position="206"/>
    </location>
</feature>
<accession>A0A8K0JMN6</accession>
<feature type="region of interest" description="Disordered" evidence="1">
    <location>
        <begin position="160"/>
        <end position="222"/>
    </location>
</feature>
<name>A0A8K0JMN6_9TREE</name>
<organism evidence="2 3">
    <name type="scientific">Filobasidium floriforme</name>
    <dbReference type="NCBI Taxonomy" id="5210"/>
    <lineage>
        <taxon>Eukaryota</taxon>
        <taxon>Fungi</taxon>
        <taxon>Dikarya</taxon>
        <taxon>Basidiomycota</taxon>
        <taxon>Agaricomycotina</taxon>
        <taxon>Tremellomycetes</taxon>
        <taxon>Filobasidiales</taxon>
        <taxon>Filobasidiaceae</taxon>
        <taxon>Filobasidium</taxon>
    </lineage>
</organism>
<reference evidence="2" key="1">
    <citation type="submission" date="2020-04" db="EMBL/GenBank/DDBJ databases">
        <title>Analysis of mating type loci in Filobasidium floriforme.</title>
        <authorList>
            <person name="Nowrousian M."/>
        </authorList>
    </citation>
    <scope>NUCLEOTIDE SEQUENCE</scope>
    <source>
        <strain evidence="2">CBS 6242</strain>
    </source>
</reference>
<evidence type="ECO:0000256" key="1">
    <source>
        <dbReference type="SAM" id="MobiDB-lite"/>
    </source>
</evidence>
<feature type="compositionally biased region" description="Basic and acidic residues" evidence="1">
    <location>
        <begin position="340"/>
        <end position="349"/>
    </location>
</feature>
<sequence>MSSYVHDSDNPASDSLNAVDKFLCEELANSRACTCGQKSYEQGSNTCEDLDKHDRVEWVNKQMTQVMPWFKSYVIDDFHRDTFVERHGDSWTFAEQVKLCNNKARSTYRNKVNSRAFRRRSKAALQNSIDLGVRGTMQYSIHSDHSESVPEKIDRTLEPSNVTASSFATEQGKLEKRKAQGRERQRLHRLRKEKKLEAQRRQRLEETQGLETSSDGYPLYSDSSGRTCVQEITGKPSFAAHANQYEIVGGCSTDPMSIPGSSAHEDQVFTRLGSSFDPNWVTDSERSPVPHSQPFFVNANNRLPILPSAELTGGSDQQEAVSTVAHEDLAPSGLSITNERQIEGSRIDSPDTAYTSLGKILYGDWRPS</sequence>
<feature type="compositionally biased region" description="Polar residues" evidence="1">
    <location>
        <begin position="209"/>
        <end position="222"/>
    </location>
</feature>
<feature type="compositionally biased region" description="Polar residues" evidence="1">
    <location>
        <begin position="160"/>
        <end position="169"/>
    </location>
</feature>
<evidence type="ECO:0000313" key="2">
    <source>
        <dbReference type="EMBL" id="KAG7561981.1"/>
    </source>
</evidence>
<protein>
    <submittedName>
        <fullName evidence="2">Uncharacterized protein</fullName>
    </submittedName>
</protein>
<dbReference type="Proteomes" id="UP000812966">
    <property type="component" value="Unassembled WGS sequence"/>
</dbReference>
<dbReference type="AlphaFoldDB" id="A0A8K0JMN6"/>